<accession>A0AAD7H5U2</accession>
<organism evidence="1 2">
    <name type="scientific">Mycena metata</name>
    <dbReference type="NCBI Taxonomy" id="1033252"/>
    <lineage>
        <taxon>Eukaryota</taxon>
        <taxon>Fungi</taxon>
        <taxon>Dikarya</taxon>
        <taxon>Basidiomycota</taxon>
        <taxon>Agaricomycotina</taxon>
        <taxon>Agaricomycetes</taxon>
        <taxon>Agaricomycetidae</taxon>
        <taxon>Agaricales</taxon>
        <taxon>Marasmiineae</taxon>
        <taxon>Mycenaceae</taxon>
        <taxon>Mycena</taxon>
    </lineage>
</organism>
<dbReference type="AlphaFoldDB" id="A0AAD7H5U2"/>
<evidence type="ECO:0000313" key="1">
    <source>
        <dbReference type="EMBL" id="KAJ7712771.1"/>
    </source>
</evidence>
<dbReference type="Proteomes" id="UP001215598">
    <property type="component" value="Unassembled WGS sequence"/>
</dbReference>
<name>A0AAD7H5U2_9AGAR</name>
<comment type="caution">
    <text evidence="1">The sequence shown here is derived from an EMBL/GenBank/DDBJ whole genome shotgun (WGS) entry which is preliminary data.</text>
</comment>
<sequence length="221" mass="24423">MHSLEQRYVFLYPLFGNILNLPLVSRLFFCSAVSSTAAFDDLHHLILLFGSAERSPTGLTMRSYDPPSSLRRHLPFNAIIPTSSSTGLFYHYPIISRSRTSCLSYPQCYGSFLSQENQSATSDFQATSIVLAPNIQETPKYLDGCSTNPIPHSHAPPLSLTPPIRFGFLSFLQEPVGIIGAARFGHHCIIRSPKSQLVVQLAVSNDVHSMLYAVFCAGRIC</sequence>
<reference evidence="1" key="1">
    <citation type="submission" date="2023-03" db="EMBL/GenBank/DDBJ databases">
        <title>Massive genome expansion in bonnet fungi (Mycena s.s.) driven by repeated elements and novel gene families across ecological guilds.</title>
        <authorList>
            <consortium name="Lawrence Berkeley National Laboratory"/>
            <person name="Harder C.B."/>
            <person name="Miyauchi S."/>
            <person name="Viragh M."/>
            <person name="Kuo A."/>
            <person name="Thoen E."/>
            <person name="Andreopoulos B."/>
            <person name="Lu D."/>
            <person name="Skrede I."/>
            <person name="Drula E."/>
            <person name="Henrissat B."/>
            <person name="Morin E."/>
            <person name="Kohler A."/>
            <person name="Barry K."/>
            <person name="LaButti K."/>
            <person name="Morin E."/>
            <person name="Salamov A."/>
            <person name="Lipzen A."/>
            <person name="Mereny Z."/>
            <person name="Hegedus B."/>
            <person name="Baldrian P."/>
            <person name="Stursova M."/>
            <person name="Weitz H."/>
            <person name="Taylor A."/>
            <person name="Grigoriev I.V."/>
            <person name="Nagy L.G."/>
            <person name="Martin F."/>
            <person name="Kauserud H."/>
        </authorList>
    </citation>
    <scope>NUCLEOTIDE SEQUENCE</scope>
    <source>
        <strain evidence="1">CBHHK182m</strain>
    </source>
</reference>
<gene>
    <name evidence="1" type="ORF">B0H16DRAFT_1623673</name>
</gene>
<protein>
    <submittedName>
        <fullName evidence="1">Uncharacterized protein</fullName>
    </submittedName>
</protein>
<evidence type="ECO:0000313" key="2">
    <source>
        <dbReference type="Proteomes" id="UP001215598"/>
    </source>
</evidence>
<dbReference type="EMBL" id="JARKIB010000358">
    <property type="protein sequence ID" value="KAJ7712771.1"/>
    <property type="molecule type" value="Genomic_DNA"/>
</dbReference>
<keyword evidence="2" id="KW-1185">Reference proteome</keyword>
<proteinExistence type="predicted"/>